<feature type="non-terminal residue" evidence="2">
    <location>
        <position position="1"/>
    </location>
</feature>
<protein>
    <submittedName>
        <fullName evidence="2">3-oxoacyl-[acyl-carrier-protein] reductase FabG</fullName>
    </submittedName>
</protein>
<comment type="caution">
    <text evidence="2">The sequence shown here is derived from an EMBL/GenBank/DDBJ whole genome shotgun (WGS) entry which is preliminary data.</text>
</comment>
<dbReference type="InParanoid" id="A0A369J3G6"/>
<evidence type="ECO:0000313" key="3">
    <source>
        <dbReference type="Proteomes" id="UP000076154"/>
    </source>
</evidence>
<dbReference type="GO" id="GO:0016616">
    <property type="term" value="F:oxidoreductase activity, acting on the CH-OH group of donors, NAD or NADP as acceptor"/>
    <property type="evidence" value="ECO:0007669"/>
    <property type="project" value="TreeGrafter"/>
</dbReference>
<gene>
    <name evidence="2" type="primary">fabG_2</name>
    <name evidence="2" type="ORF">Hypma_002820</name>
</gene>
<dbReference type="PANTHER" id="PTHR42760:SF121">
    <property type="entry name" value="3-OXOACYL-(ACYL-CARRIER-PROTEIN) REDUCTASE"/>
    <property type="match status" value="1"/>
</dbReference>
<reference evidence="2" key="1">
    <citation type="submission" date="2018-04" db="EMBL/GenBank/DDBJ databases">
        <title>Whole genome sequencing of Hypsizygus marmoreus.</title>
        <authorList>
            <person name="Choi I.-G."/>
            <person name="Min B."/>
            <person name="Kim J.-G."/>
            <person name="Kim S."/>
            <person name="Oh Y.-L."/>
            <person name="Kong W.-S."/>
            <person name="Park H."/>
            <person name="Jeong J."/>
            <person name="Song E.-S."/>
        </authorList>
    </citation>
    <scope>NUCLEOTIDE SEQUENCE [LARGE SCALE GENOMIC DNA]</scope>
    <source>
        <strain evidence="2">51987-8</strain>
    </source>
</reference>
<dbReference type="STRING" id="39966.A0A369J3G6"/>
<dbReference type="Proteomes" id="UP000076154">
    <property type="component" value="Unassembled WGS sequence"/>
</dbReference>
<dbReference type="OrthoDB" id="498125at2759"/>
<dbReference type="InterPro" id="IPR002347">
    <property type="entry name" value="SDR_fam"/>
</dbReference>
<keyword evidence="3" id="KW-1185">Reference proteome</keyword>
<evidence type="ECO:0000313" key="2">
    <source>
        <dbReference type="EMBL" id="RDB16589.1"/>
    </source>
</evidence>
<evidence type="ECO:0000256" key="1">
    <source>
        <dbReference type="ARBA" id="ARBA00006484"/>
    </source>
</evidence>
<dbReference type="InterPro" id="IPR036291">
    <property type="entry name" value="NAD(P)-bd_dom_sf"/>
</dbReference>
<dbReference type="PANTHER" id="PTHR42760">
    <property type="entry name" value="SHORT-CHAIN DEHYDROGENASES/REDUCTASES FAMILY MEMBER"/>
    <property type="match status" value="1"/>
</dbReference>
<dbReference type="GO" id="GO:0006633">
    <property type="term" value="P:fatty acid biosynthetic process"/>
    <property type="evidence" value="ECO:0007669"/>
    <property type="project" value="TreeGrafter"/>
</dbReference>
<dbReference type="Pfam" id="PF13561">
    <property type="entry name" value="adh_short_C2"/>
    <property type="match status" value="2"/>
</dbReference>
<name>A0A369J3G6_HYPMA</name>
<sequence length="312" mass="33788">TPYSPHSRSPADLQSASMSSKGVALVTGAGVPKHFIPGKYVLKRRDPGQGIGEAIALRLADDGYDVAINDIQVDKLQHVVDKIIAKGRKGTMHVADVSVERQVQGMVEKVVEEHGKLDVMVANAGIAQWKALVDTTEEDWDKMFAINAKGTFLCYKHAGLQMIAQGRGGRIIGASSVSGKRVRDQGTDAGRRCLFVNVLLVFVIKLEPEAIELAPYKITVNAYAPGSIETPLRETAGLLTMFYTTSDAERPVGIGEYCKDKLIQYLQGAALEPAHIPQLAKRPPLGRLGKPEDIATLVSYLVSDEAHYITGE</sequence>
<proteinExistence type="inferred from homology"/>
<dbReference type="FunCoup" id="A0A369J3G6">
    <property type="interactions" value="21"/>
</dbReference>
<organism evidence="2 3">
    <name type="scientific">Hypsizygus marmoreus</name>
    <name type="common">White beech mushroom</name>
    <name type="synonym">Agaricus marmoreus</name>
    <dbReference type="NCBI Taxonomy" id="39966"/>
    <lineage>
        <taxon>Eukaryota</taxon>
        <taxon>Fungi</taxon>
        <taxon>Dikarya</taxon>
        <taxon>Basidiomycota</taxon>
        <taxon>Agaricomycotina</taxon>
        <taxon>Agaricomycetes</taxon>
        <taxon>Agaricomycetidae</taxon>
        <taxon>Agaricales</taxon>
        <taxon>Tricholomatineae</taxon>
        <taxon>Lyophyllaceae</taxon>
        <taxon>Hypsizygus</taxon>
    </lineage>
</organism>
<accession>A0A369J3G6</accession>
<dbReference type="PRINTS" id="PR00081">
    <property type="entry name" value="GDHRDH"/>
</dbReference>
<comment type="similarity">
    <text evidence="1">Belongs to the short-chain dehydrogenases/reductases (SDR) family.</text>
</comment>
<dbReference type="EMBL" id="LUEZ02000124">
    <property type="protein sequence ID" value="RDB16589.1"/>
    <property type="molecule type" value="Genomic_DNA"/>
</dbReference>
<dbReference type="AlphaFoldDB" id="A0A369J3G6"/>
<dbReference type="Gene3D" id="3.40.50.720">
    <property type="entry name" value="NAD(P)-binding Rossmann-like Domain"/>
    <property type="match status" value="1"/>
</dbReference>
<dbReference type="SUPFAM" id="SSF51735">
    <property type="entry name" value="NAD(P)-binding Rossmann-fold domains"/>
    <property type="match status" value="1"/>
</dbReference>
<dbReference type="GO" id="GO:0048038">
    <property type="term" value="F:quinone binding"/>
    <property type="evidence" value="ECO:0007669"/>
    <property type="project" value="TreeGrafter"/>
</dbReference>